<dbReference type="SMART" id="SM00283">
    <property type="entry name" value="MA"/>
    <property type="match status" value="1"/>
</dbReference>
<dbReference type="InterPro" id="IPR039379">
    <property type="entry name" value="Protoglobin_sensor_dom"/>
</dbReference>
<dbReference type="SUPFAM" id="SSF46458">
    <property type="entry name" value="Globin-like"/>
    <property type="match status" value="1"/>
</dbReference>
<dbReference type="RefSeq" id="WP_129077772.1">
    <property type="nucleotide sequence ID" value="NZ_QOUX01000027.1"/>
</dbReference>
<evidence type="ECO:0000259" key="4">
    <source>
        <dbReference type="PROSITE" id="PS50111"/>
    </source>
</evidence>
<dbReference type="PANTHER" id="PTHR32089:SF118">
    <property type="entry name" value="HEME-BASED AEROTACTIC TRANSDUCER HEMAT"/>
    <property type="match status" value="1"/>
</dbReference>
<organism evidence="5 6">
    <name type="scientific">Anaerobacillus alkaliphilus</name>
    <dbReference type="NCBI Taxonomy" id="1548597"/>
    <lineage>
        <taxon>Bacteria</taxon>
        <taxon>Bacillati</taxon>
        <taxon>Bacillota</taxon>
        <taxon>Bacilli</taxon>
        <taxon>Bacillales</taxon>
        <taxon>Bacillaceae</taxon>
        <taxon>Anaerobacillus</taxon>
    </lineage>
</organism>
<evidence type="ECO:0000313" key="5">
    <source>
        <dbReference type="EMBL" id="RXJ02059.1"/>
    </source>
</evidence>
<dbReference type="Gene3D" id="1.10.287.950">
    <property type="entry name" value="Methyl-accepting chemotaxis protein"/>
    <property type="match status" value="1"/>
</dbReference>
<keyword evidence="6" id="KW-1185">Reference proteome</keyword>
<gene>
    <name evidence="5" type="ORF">DS745_08180</name>
</gene>
<keyword evidence="3" id="KW-0175">Coiled coil</keyword>
<evidence type="ECO:0000313" key="6">
    <source>
        <dbReference type="Proteomes" id="UP000290649"/>
    </source>
</evidence>
<dbReference type="CDD" id="cd01068">
    <property type="entry name" value="globin_sensor"/>
    <property type="match status" value="1"/>
</dbReference>
<sequence length="430" mass="48783">MLFKNKAKDTRKLVQSGNASLVLGTDLEVEKQIKMIHLTEEDLEIAKALQPFVEKNLAVLVERFYQNLENQPSLLHIINDHSSITRLKQTLTVHISEMFAGVINSHYFEKRKRIAHVHVKIGLQTKWYMCAFQDLLLSLITIIEESLTDREEIFQSVRSVTKILNLEQQLVLEAYDLETERLKQEVEKEKEMIRESISESSQNLAAVSEETNASFQEIINKSEQITSLANRANKLSTLAEERSQKGKEQINNQDINLTNIQQSVSDITEDVKVLHDISTQMQEIVNIVTGIADQTNLLSLNAAIEAARAGEAGRGFAIVADEVRKLSDDTKKSVSNVANLILNTNTQVDKLKLSLDTIQIEVEQSSISMKETNNYFEEILTTMNQTKKQNYEINQELSKFIRVINELGEAFEEVATSADNLTSITQEMQK</sequence>
<dbReference type="Pfam" id="PF11563">
    <property type="entry name" value="Protoglobin"/>
    <property type="match status" value="1"/>
</dbReference>
<dbReference type="InterPro" id="IPR012292">
    <property type="entry name" value="Globin/Proto"/>
</dbReference>
<reference evidence="5 6" key="1">
    <citation type="journal article" date="2019" name="Int. J. Syst. Evol. Microbiol.">
        <title>Anaerobacillus alkaliphilus sp. nov., a novel alkaliphilic and moderately halophilic bacterium.</title>
        <authorList>
            <person name="Borsodi A.K."/>
            <person name="Aszalos J.M."/>
            <person name="Bihari P."/>
            <person name="Nagy I."/>
            <person name="Schumann P."/>
            <person name="Sproer C."/>
            <person name="Kovacs A.L."/>
            <person name="Boka K."/>
            <person name="Dobosy P."/>
            <person name="Ovari M."/>
            <person name="Szili-Kovacs T."/>
            <person name="Toth E."/>
        </authorList>
    </citation>
    <scope>NUCLEOTIDE SEQUENCE [LARGE SCALE GENOMIC DNA]</scope>
    <source>
        <strain evidence="5 6">B16-10</strain>
    </source>
</reference>
<dbReference type="InterPro" id="IPR009050">
    <property type="entry name" value="Globin-like_sf"/>
</dbReference>
<dbReference type="InterPro" id="IPR004089">
    <property type="entry name" value="MCPsignal_dom"/>
</dbReference>
<dbReference type="GO" id="GO:0007165">
    <property type="term" value="P:signal transduction"/>
    <property type="evidence" value="ECO:0007669"/>
    <property type="project" value="UniProtKB-KW"/>
</dbReference>
<comment type="caution">
    <text evidence="5">The sequence shown here is derived from an EMBL/GenBank/DDBJ whole genome shotgun (WGS) entry which is preliminary data.</text>
</comment>
<evidence type="ECO:0000256" key="2">
    <source>
        <dbReference type="PROSITE-ProRule" id="PRU00284"/>
    </source>
</evidence>
<accession>A0A4Q0VUV9</accession>
<feature type="domain" description="Methyl-accepting transducer" evidence="4">
    <location>
        <begin position="195"/>
        <end position="422"/>
    </location>
</feature>
<protein>
    <submittedName>
        <fullName evidence="5">Globin-coupled sensor protein</fullName>
    </submittedName>
</protein>
<keyword evidence="1 2" id="KW-0807">Transducer</keyword>
<dbReference type="EMBL" id="QOUX01000027">
    <property type="protein sequence ID" value="RXJ02059.1"/>
    <property type="molecule type" value="Genomic_DNA"/>
</dbReference>
<proteinExistence type="predicted"/>
<dbReference type="OrthoDB" id="266313at2"/>
<dbReference type="Gene3D" id="1.10.490.10">
    <property type="entry name" value="Globins"/>
    <property type="match status" value="1"/>
</dbReference>
<evidence type="ECO:0000256" key="1">
    <source>
        <dbReference type="ARBA" id="ARBA00023224"/>
    </source>
</evidence>
<dbReference type="InterPro" id="IPR044398">
    <property type="entry name" value="Globin-sensor_dom"/>
</dbReference>
<evidence type="ECO:0000256" key="3">
    <source>
        <dbReference type="SAM" id="Coils"/>
    </source>
</evidence>
<name>A0A4Q0VUV9_9BACI</name>
<dbReference type="GO" id="GO:0019825">
    <property type="term" value="F:oxygen binding"/>
    <property type="evidence" value="ECO:0007669"/>
    <property type="project" value="InterPro"/>
</dbReference>
<dbReference type="GO" id="GO:0016020">
    <property type="term" value="C:membrane"/>
    <property type="evidence" value="ECO:0007669"/>
    <property type="project" value="InterPro"/>
</dbReference>
<feature type="coiled-coil region" evidence="3">
    <location>
        <begin position="172"/>
        <end position="203"/>
    </location>
</feature>
<dbReference type="Pfam" id="PF00015">
    <property type="entry name" value="MCPsignal"/>
    <property type="match status" value="1"/>
</dbReference>
<dbReference type="PANTHER" id="PTHR32089">
    <property type="entry name" value="METHYL-ACCEPTING CHEMOTAXIS PROTEIN MCPB"/>
    <property type="match status" value="1"/>
</dbReference>
<dbReference type="SUPFAM" id="SSF58104">
    <property type="entry name" value="Methyl-accepting chemotaxis protein (MCP) signaling domain"/>
    <property type="match status" value="1"/>
</dbReference>
<dbReference type="GO" id="GO:0020037">
    <property type="term" value="F:heme binding"/>
    <property type="evidence" value="ECO:0007669"/>
    <property type="project" value="InterPro"/>
</dbReference>
<dbReference type="PROSITE" id="PS50111">
    <property type="entry name" value="CHEMOTAXIS_TRANSDUC_2"/>
    <property type="match status" value="1"/>
</dbReference>
<dbReference type="AlphaFoldDB" id="A0A4Q0VUV9"/>
<dbReference type="Proteomes" id="UP000290649">
    <property type="component" value="Unassembled WGS sequence"/>
</dbReference>